<dbReference type="EMBL" id="JASBWU010000008">
    <property type="protein sequence ID" value="KAJ9119711.1"/>
    <property type="molecule type" value="Genomic_DNA"/>
</dbReference>
<protein>
    <submittedName>
        <fullName evidence="1">Uncharacterized protein</fullName>
    </submittedName>
</protein>
<reference evidence="1" key="1">
    <citation type="submission" date="2023-04" db="EMBL/GenBank/DDBJ databases">
        <title>Draft Genome sequencing of Naganishia species isolated from polar environments using Oxford Nanopore Technology.</title>
        <authorList>
            <person name="Leo P."/>
            <person name="Venkateswaran K."/>
        </authorList>
    </citation>
    <scope>NUCLEOTIDE SEQUENCE</scope>
    <source>
        <strain evidence="1">MNA-CCFEE 5425</strain>
    </source>
</reference>
<dbReference type="Proteomes" id="UP001243375">
    <property type="component" value="Unassembled WGS sequence"/>
</dbReference>
<name>A0ACC2X9G7_9TREE</name>
<accession>A0ACC2X9G7</accession>
<evidence type="ECO:0000313" key="1">
    <source>
        <dbReference type="EMBL" id="KAJ9119711.1"/>
    </source>
</evidence>
<sequence>MTLASDEVAPKDAQPKSPSQKPKKRGSSFFAKVRSVFKDFDQAKPAPIQNRDSDLLHVSTTDPPISPPHSPTACSHAERSHAELGLFAFEKGKPLEPDYSRLVGERANEFLSLTPSNSSADNSKSDTAKHSKNSATNAVTRRIHSSSSSTLGESAHGSPKMSDQTRMELSSDAIRQLSVSSTPPGDALNIRDLKLSSSSSDSDREGVHIALANYLSGLCKDGTLSSSLALRDFFATRQSDLEHQSNKQRNLASRSTGIIASEEEQHEDSPPNAFDAETSLTANSLPRRIRSAENGITGSSFPADIETSKTPYISPADNRQVPANVPVSHLGFDSGVIERPSSCGQQEGGSKGLDMPTLPEDGANGRVGVSSKPTARRPLTVDDFDLIRTLGKGCAGKVSPTNKIGECV</sequence>
<comment type="caution">
    <text evidence="1">The sequence shown here is derived from an EMBL/GenBank/DDBJ whole genome shotgun (WGS) entry which is preliminary data.</text>
</comment>
<gene>
    <name evidence="1" type="ORF">QFC22_003421</name>
</gene>
<evidence type="ECO:0000313" key="2">
    <source>
        <dbReference type="Proteomes" id="UP001243375"/>
    </source>
</evidence>
<keyword evidence="2" id="KW-1185">Reference proteome</keyword>
<proteinExistence type="predicted"/>
<organism evidence="1 2">
    <name type="scientific">Naganishia vaughanmartiniae</name>
    <dbReference type="NCBI Taxonomy" id="1424756"/>
    <lineage>
        <taxon>Eukaryota</taxon>
        <taxon>Fungi</taxon>
        <taxon>Dikarya</taxon>
        <taxon>Basidiomycota</taxon>
        <taxon>Agaricomycotina</taxon>
        <taxon>Tremellomycetes</taxon>
        <taxon>Filobasidiales</taxon>
        <taxon>Filobasidiaceae</taxon>
        <taxon>Naganishia</taxon>
    </lineage>
</organism>